<evidence type="ECO:0000256" key="7">
    <source>
        <dbReference type="RuleBase" id="RU363032"/>
    </source>
</evidence>
<feature type="transmembrane region" description="Helical" evidence="7">
    <location>
        <begin position="94"/>
        <end position="118"/>
    </location>
</feature>
<evidence type="ECO:0000256" key="3">
    <source>
        <dbReference type="ARBA" id="ARBA00022475"/>
    </source>
</evidence>
<dbReference type="SUPFAM" id="SSF161098">
    <property type="entry name" value="MetI-like"/>
    <property type="match status" value="1"/>
</dbReference>
<dbReference type="EMBL" id="FNCN01000014">
    <property type="protein sequence ID" value="SDH33197.1"/>
    <property type="molecule type" value="Genomic_DNA"/>
</dbReference>
<dbReference type="InterPro" id="IPR000515">
    <property type="entry name" value="MetI-like"/>
</dbReference>
<gene>
    <name evidence="9" type="ORF">SAMN05421505_11461</name>
</gene>
<evidence type="ECO:0000256" key="5">
    <source>
        <dbReference type="ARBA" id="ARBA00022989"/>
    </source>
</evidence>
<evidence type="ECO:0000256" key="6">
    <source>
        <dbReference type="ARBA" id="ARBA00023136"/>
    </source>
</evidence>
<dbReference type="Gene3D" id="1.10.3720.10">
    <property type="entry name" value="MetI-like"/>
    <property type="match status" value="1"/>
</dbReference>
<dbReference type="InterPro" id="IPR035906">
    <property type="entry name" value="MetI-like_sf"/>
</dbReference>
<feature type="domain" description="ABC transmembrane type-1" evidence="8">
    <location>
        <begin position="94"/>
        <end position="324"/>
    </location>
</feature>
<dbReference type="InterPro" id="IPR045621">
    <property type="entry name" value="BPD_transp_1_N"/>
</dbReference>
<dbReference type="GO" id="GO:0005886">
    <property type="term" value="C:plasma membrane"/>
    <property type="evidence" value="ECO:0007669"/>
    <property type="project" value="UniProtKB-SubCell"/>
</dbReference>
<reference evidence="9 10" key="1">
    <citation type="submission" date="2016-10" db="EMBL/GenBank/DDBJ databases">
        <authorList>
            <person name="de Groot N.N."/>
        </authorList>
    </citation>
    <scope>NUCLEOTIDE SEQUENCE [LARGE SCALE GENOMIC DNA]</scope>
    <source>
        <strain evidence="9 10">CPCC 201354</strain>
    </source>
</reference>
<evidence type="ECO:0000313" key="10">
    <source>
        <dbReference type="Proteomes" id="UP000198923"/>
    </source>
</evidence>
<keyword evidence="3" id="KW-1003">Cell membrane</keyword>
<keyword evidence="5 7" id="KW-1133">Transmembrane helix</keyword>
<comment type="similarity">
    <text evidence="7">Belongs to the binding-protein-dependent transport system permease family.</text>
</comment>
<keyword evidence="6 7" id="KW-0472">Membrane</keyword>
<dbReference type="PANTHER" id="PTHR43163:SF6">
    <property type="entry name" value="DIPEPTIDE TRANSPORT SYSTEM PERMEASE PROTEIN DPPB-RELATED"/>
    <property type="match status" value="1"/>
</dbReference>
<evidence type="ECO:0000256" key="2">
    <source>
        <dbReference type="ARBA" id="ARBA00022448"/>
    </source>
</evidence>
<dbReference type="CDD" id="cd06261">
    <property type="entry name" value="TM_PBP2"/>
    <property type="match status" value="1"/>
</dbReference>
<dbReference type="Pfam" id="PF00528">
    <property type="entry name" value="BPD_transp_1"/>
    <property type="match status" value="1"/>
</dbReference>
<dbReference type="Pfam" id="PF19300">
    <property type="entry name" value="BPD_transp_1_N"/>
    <property type="match status" value="1"/>
</dbReference>
<keyword evidence="4 7" id="KW-0812">Transmembrane</keyword>
<evidence type="ECO:0000259" key="8">
    <source>
        <dbReference type="PROSITE" id="PS50928"/>
    </source>
</evidence>
<keyword evidence="2 7" id="KW-0813">Transport</keyword>
<protein>
    <submittedName>
        <fullName evidence="9">Peptide/nickel transport system permease protein</fullName>
    </submittedName>
</protein>
<dbReference type="Proteomes" id="UP000198923">
    <property type="component" value="Unassembled WGS sequence"/>
</dbReference>
<dbReference type="PROSITE" id="PS50928">
    <property type="entry name" value="ABC_TM1"/>
    <property type="match status" value="1"/>
</dbReference>
<dbReference type="STRING" id="504805.SAMN05421505_11461"/>
<feature type="transmembrane region" description="Helical" evidence="7">
    <location>
        <begin position="130"/>
        <end position="157"/>
    </location>
</feature>
<feature type="transmembrane region" description="Helical" evidence="7">
    <location>
        <begin position="255"/>
        <end position="282"/>
    </location>
</feature>
<feature type="transmembrane region" description="Helical" evidence="7">
    <location>
        <begin position="302"/>
        <end position="324"/>
    </location>
</feature>
<name>A0A1G8BIY9_9ACTN</name>
<accession>A0A1G8BIY9</accession>
<dbReference type="OrthoDB" id="9778910at2"/>
<evidence type="ECO:0000256" key="4">
    <source>
        <dbReference type="ARBA" id="ARBA00022692"/>
    </source>
</evidence>
<keyword evidence="10" id="KW-1185">Reference proteome</keyword>
<evidence type="ECO:0000256" key="1">
    <source>
        <dbReference type="ARBA" id="ARBA00004651"/>
    </source>
</evidence>
<dbReference type="GO" id="GO:0055085">
    <property type="term" value="P:transmembrane transport"/>
    <property type="evidence" value="ECO:0007669"/>
    <property type="project" value="InterPro"/>
</dbReference>
<comment type="subcellular location">
    <subcellularLocation>
        <location evidence="1 7">Cell membrane</location>
        <topology evidence="1 7">Multi-pass membrane protein</topology>
    </subcellularLocation>
</comment>
<organism evidence="9 10">
    <name type="scientific">Sinosporangium album</name>
    <dbReference type="NCBI Taxonomy" id="504805"/>
    <lineage>
        <taxon>Bacteria</taxon>
        <taxon>Bacillati</taxon>
        <taxon>Actinomycetota</taxon>
        <taxon>Actinomycetes</taxon>
        <taxon>Streptosporangiales</taxon>
        <taxon>Streptosporangiaceae</taxon>
        <taxon>Sinosporangium</taxon>
    </lineage>
</organism>
<feature type="transmembrane region" description="Helical" evidence="7">
    <location>
        <begin position="197"/>
        <end position="217"/>
    </location>
</feature>
<dbReference type="RefSeq" id="WP_093171378.1">
    <property type="nucleotide sequence ID" value="NZ_FNCN01000014.1"/>
</dbReference>
<evidence type="ECO:0000313" key="9">
    <source>
        <dbReference type="EMBL" id="SDH33197.1"/>
    </source>
</evidence>
<dbReference type="PANTHER" id="PTHR43163">
    <property type="entry name" value="DIPEPTIDE TRANSPORT SYSTEM PERMEASE PROTEIN DPPB-RELATED"/>
    <property type="match status" value="1"/>
</dbReference>
<proteinExistence type="inferred from homology"/>
<feature type="transmembrane region" description="Helical" evidence="7">
    <location>
        <begin position="9"/>
        <end position="29"/>
    </location>
</feature>
<dbReference type="AlphaFoldDB" id="A0A1G8BIY9"/>
<sequence length="337" mass="37121">MRQYIIRRLIALPFVMLAVTMLVFVLVRVGGSPIGIYLEPGMTKAEVAALNERFHLDDPLPMQYIYWLRGVLQGDLGWSGAASAPVMEVYPEKWAATIELALAAGVVAVGLGIWLGTFAARRRNKPPDQFARVFSVAGASLPNFWFGLMMLIVFWAWLKWFPNGRYDIALWESIPHPTGLYTVDSLLAGNLTTFLDAIWHLALPSIVLGYVAAAMIVRMMRSSLVDELGRDYVDAARAKGLPERIVIRRHARRNALVPTVTVIGLAVGALLEGAVVVETIFQWPGLGRWMAQAVLAGDDATILGYVLFLSVSFLLVNLMVDLACARLDPRISLQGSD</sequence>